<dbReference type="Proteomes" id="UP001164392">
    <property type="component" value="Chromosome"/>
</dbReference>
<protein>
    <submittedName>
        <fullName evidence="1">Uncharacterized protein</fullName>
    </submittedName>
</protein>
<dbReference type="RefSeq" id="WP_152236853.1">
    <property type="nucleotide sequence ID" value="NZ_CP099534.1"/>
</dbReference>
<evidence type="ECO:0000313" key="2">
    <source>
        <dbReference type="Proteomes" id="UP001164392"/>
    </source>
</evidence>
<proteinExistence type="predicted"/>
<sequence length="152" mass="16737">MRAVDFLSVYGASTFSVLCYGVFDAASLQGAYATLKRDISSRSEASVYRMLGDDWPNGVLLLETVVAAPDAISAEIHRALASMFDAEGCRFSLCMYGGAFNRYESLFSPDFFDQVYAFAFRRNDHVVNLDASLLASGQWKDIIAACRLRASI</sequence>
<organism evidence="1 2">
    <name type="scientific">Xanthomonas sacchari</name>
    <dbReference type="NCBI Taxonomy" id="56458"/>
    <lineage>
        <taxon>Bacteria</taxon>
        <taxon>Pseudomonadati</taxon>
        <taxon>Pseudomonadota</taxon>
        <taxon>Gammaproteobacteria</taxon>
        <taxon>Lysobacterales</taxon>
        <taxon>Lysobacteraceae</taxon>
        <taxon>Xanthomonas</taxon>
    </lineage>
</organism>
<accession>A0AA46SY19</accession>
<dbReference type="AlphaFoldDB" id="A0AA46SY19"/>
<gene>
    <name evidence="1" type="ORF">NG824_09415</name>
</gene>
<dbReference type="EMBL" id="CP099534">
    <property type="protein sequence ID" value="UYK90578.1"/>
    <property type="molecule type" value="Genomic_DNA"/>
</dbReference>
<name>A0AA46SY19_9XANT</name>
<evidence type="ECO:0000313" key="1">
    <source>
        <dbReference type="EMBL" id="UYK90578.1"/>
    </source>
</evidence>
<reference evidence="1" key="1">
    <citation type="submission" date="2022-06" db="EMBL/GenBank/DDBJ databases">
        <title>Dynamics of rice microbiomes reveals core vertical transmitted seed endophytes.</title>
        <authorList>
            <person name="Liao K."/>
            <person name="Zhang X."/>
        </authorList>
    </citation>
    <scope>NUCLEOTIDE SEQUENCE</scope>
    <source>
        <strain evidence="1">JR3-14</strain>
    </source>
</reference>